<feature type="domain" description="DNA-dependent protein kinase catalytic subunit CC1/2" evidence="1">
    <location>
        <begin position="98"/>
        <end position="241"/>
    </location>
</feature>
<accession>A0A815JGW0</accession>
<protein>
    <recommendedName>
        <fullName evidence="1">DNA-dependent protein kinase catalytic subunit CC1/2 domain-containing protein</fullName>
    </recommendedName>
</protein>
<evidence type="ECO:0000259" key="1">
    <source>
        <dbReference type="Pfam" id="PF20502"/>
    </source>
</evidence>
<feature type="domain" description="DNA-dependent protein kinase catalytic subunit CC1/2" evidence="1">
    <location>
        <begin position="368"/>
        <end position="408"/>
    </location>
</feature>
<dbReference type="OrthoDB" id="431717at2759"/>
<gene>
    <name evidence="2" type="ORF">RFH988_LOCUS33905</name>
</gene>
<name>A0A815JGW0_9BILA</name>
<dbReference type="Proteomes" id="UP000663882">
    <property type="component" value="Unassembled WGS sequence"/>
</dbReference>
<reference evidence="2" key="1">
    <citation type="submission" date="2021-02" db="EMBL/GenBank/DDBJ databases">
        <authorList>
            <person name="Nowell W R."/>
        </authorList>
    </citation>
    <scope>NUCLEOTIDE SEQUENCE</scope>
</reference>
<dbReference type="InterPro" id="IPR046803">
    <property type="entry name" value="DNAPKcs_CC1-2"/>
</dbReference>
<evidence type="ECO:0000313" key="3">
    <source>
        <dbReference type="Proteomes" id="UP000663882"/>
    </source>
</evidence>
<sequence length="439" mass="51508">MQIIEALQQLHMKQFYEHLFSALLELSCDLHTVKIPKWHRSPSWTEVYLDVTTVRWLLRKCGRVEIESRRKCIEPVCTFISLLPGTLSKEKKRKFKANLVHQTCLTDMSKQFSIPMVYQWLDIVIASLDCYTLAFSKEFLNPLLFQDNNQYSRLIVALSYIITKISMSTLYDIVTYLPPSSQSYVFTPTYISQFETAKCTVIVRLLNFITALSSKYPQDTMRAIDSSFYNNDLTKLILTCSLQFIKELNQNPIHWLLIFTITRGHRLLHNVRLLLKPNQPEEYAKELWTTMLSKMINHEEDFDKTNLVLTVDTQRGLQSLFDYIIYLGIKHHIFMIDNVDEINSVEQYRPIVAFLSTVLDLCSREEDIPDCFPLKSTEFSIGTQEYYEYQAAIGKILSALELSSSFILFELLIWILCYEQHHIFEEEILLSINRYMLLI</sequence>
<dbReference type="AlphaFoldDB" id="A0A815JGW0"/>
<proteinExistence type="predicted"/>
<organism evidence="2 3">
    <name type="scientific">Rotaria sordida</name>
    <dbReference type="NCBI Taxonomy" id="392033"/>
    <lineage>
        <taxon>Eukaryota</taxon>
        <taxon>Metazoa</taxon>
        <taxon>Spiralia</taxon>
        <taxon>Gnathifera</taxon>
        <taxon>Rotifera</taxon>
        <taxon>Eurotatoria</taxon>
        <taxon>Bdelloidea</taxon>
        <taxon>Philodinida</taxon>
        <taxon>Philodinidae</taxon>
        <taxon>Rotaria</taxon>
    </lineage>
</organism>
<evidence type="ECO:0000313" key="2">
    <source>
        <dbReference type="EMBL" id="CAF1382127.1"/>
    </source>
</evidence>
<dbReference type="Pfam" id="PF20502">
    <property type="entry name" value="DNAPKcs_CC1-2"/>
    <property type="match status" value="2"/>
</dbReference>
<dbReference type="EMBL" id="CAJNOO010004463">
    <property type="protein sequence ID" value="CAF1382127.1"/>
    <property type="molecule type" value="Genomic_DNA"/>
</dbReference>
<comment type="caution">
    <text evidence="2">The sequence shown here is derived from an EMBL/GenBank/DDBJ whole genome shotgun (WGS) entry which is preliminary data.</text>
</comment>